<evidence type="ECO:0000256" key="6">
    <source>
        <dbReference type="ARBA" id="ARBA00022970"/>
    </source>
</evidence>
<feature type="transmembrane region" description="Helical" evidence="10">
    <location>
        <begin position="58"/>
        <end position="82"/>
    </location>
</feature>
<dbReference type="EMBL" id="WMZR01000006">
    <property type="protein sequence ID" value="MTS51167.1"/>
    <property type="molecule type" value="Genomic_DNA"/>
</dbReference>
<reference evidence="19 20" key="3">
    <citation type="journal article" date="2019" name="Nat. Med.">
        <title>A library of human gut bacterial isolates paired with longitudinal multiomics data enables mechanistic microbiome research.</title>
        <authorList>
            <person name="Poyet M."/>
            <person name="Groussin M."/>
            <person name="Gibbons S.M."/>
            <person name="Avila-Pacheco J."/>
            <person name="Jiang X."/>
            <person name="Kearney S.M."/>
            <person name="Perrotta A.R."/>
            <person name="Berdy B."/>
            <person name="Zhao S."/>
            <person name="Lieberman T.D."/>
            <person name="Swanson P.K."/>
            <person name="Smith M."/>
            <person name="Roesemann S."/>
            <person name="Alexander J.E."/>
            <person name="Rich S.A."/>
            <person name="Livny J."/>
            <person name="Vlamakis H."/>
            <person name="Clish C."/>
            <person name="Bullock K."/>
            <person name="Deik A."/>
            <person name="Scott J."/>
            <person name="Pierce K.A."/>
            <person name="Xavier R.J."/>
            <person name="Alm E.J."/>
        </authorList>
    </citation>
    <scope>NUCLEOTIDE SEQUENCE [LARGE SCALE GENOMIC DNA]</scope>
    <source>
        <strain evidence="14 20">BIOML-A4</strain>
        <strain evidence="15 19">BIOML-A7</strain>
    </source>
</reference>
<comment type="subcellular location">
    <subcellularLocation>
        <location evidence="1">Cell membrane</location>
        <topology evidence="1">Multi-pass membrane protein</topology>
    </subcellularLocation>
</comment>
<accession>A0A0W7TLZ1</accession>
<keyword evidence="7 10" id="KW-1133">Transmembrane helix</keyword>
<dbReference type="Proteomes" id="UP000449193">
    <property type="component" value="Unassembled WGS sequence"/>
</dbReference>
<dbReference type="CDD" id="cd06582">
    <property type="entry name" value="TM_PBP1_LivH_like"/>
    <property type="match status" value="1"/>
</dbReference>
<keyword evidence="5 10" id="KW-0812">Transmembrane</keyword>
<feature type="transmembrane region" description="Helical" evidence="10">
    <location>
        <begin position="135"/>
        <end position="159"/>
    </location>
</feature>
<evidence type="ECO:0000256" key="8">
    <source>
        <dbReference type="ARBA" id="ARBA00023136"/>
    </source>
</evidence>
<evidence type="ECO:0000313" key="13">
    <source>
        <dbReference type="EMBL" id="MST92423.1"/>
    </source>
</evidence>
<dbReference type="PATRIC" id="fig|1550024.3.peg.864"/>
<dbReference type="RefSeq" id="WP_009321813.1">
    <property type="nucleotide sequence ID" value="NZ_CAOJUJ010000036.1"/>
</dbReference>
<dbReference type="PANTHER" id="PTHR11795">
    <property type="entry name" value="BRANCHED-CHAIN AMINO ACID TRANSPORT SYSTEM PERMEASE PROTEIN LIVH"/>
    <property type="match status" value="1"/>
</dbReference>
<proteinExistence type="inferred from homology"/>
<dbReference type="EMBL" id="WMZU01000004">
    <property type="protein sequence ID" value="MTS26454.1"/>
    <property type="molecule type" value="Genomic_DNA"/>
</dbReference>
<dbReference type="Proteomes" id="UP000472755">
    <property type="component" value="Unassembled WGS sequence"/>
</dbReference>
<accession>A0A0D8J221</accession>
<dbReference type="EMBL" id="VUNJ01000011">
    <property type="protein sequence ID" value="MST92423.1"/>
    <property type="molecule type" value="Genomic_DNA"/>
</dbReference>
<evidence type="ECO:0000256" key="7">
    <source>
        <dbReference type="ARBA" id="ARBA00022989"/>
    </source>
</evidence>
<dbReference type="EMBL" id="JXXK01000003">
    <property type="protein sequence ID" value="KJF40957.1"/>
    <property type="molecule type" value="Genomic_DNA"/>
</dbReference>
<dbReference type="GO" id="GO:1903806">
    <property type="term" value="P:L-isoleucine import across plasma membrane"/>
    <property type="evidence" value="ECO:0007669"/>
    <property type="project" value="TreeGrafter"/>
</dbReference>
<sequence>MSLQILINGLATGSVYALIATGFALIFNVLKFSNFSHGATMTAAAFVAYFLVSSKGMGLTATLVAAAAAGAVIALFGEFFGFRRITLNHSSPTYFFVSSITLGTLYEGLVTIKVGSNFYNFPGFFKNSTIKVGSLVISASDAMMCIISLAALVILGYVIQKTRLGRALRAVSFDRDTAQLMGIDSTRIIQLTFVISGLLAGVAGVFLGIKYTLYPTLGSLVVKGFIASVIGGLGSLTGAIIGAVLLGLTETILLSMLGSGYSTIATFAIMLVFLLVRPQGIAGSNIQEKA</sequence>
<evidence type="ECO:0000256" key="10">
    <source>
        <dbReference type="SAM" id="Phobius"/>
    </source>
</evidence>
<feature type="transmembrane region" description="Helical" evidence="10">
    <location>
        <begin position="34"/>
        <end position="52"/>
    </location>
</feature>
<reference evidence="12 17" key="2">
    <citation type="submission" date="2015-10" db="EMBL/GenBank/DDBJ databases">
        <title>A novel member of the family Ruminococcaceae isolated from human faeces.</title>
        <authorList>
            <person name="Shkoporov A.N."/>
            <person name="Chaplin A.V."/>
            <person name="Motuzova O.V."/>
            <person name="Kafarskaia L.I."/>
            <person name="Efimov B.A."/>
        </authorList>
    </citation>
    <scope>NUCLEOTIDE SEQUENCE [LARGE SCALE GENOMIC DNA]</scope>
    <source>
        <strain evidence="12 17">668</strain>
    </source>
</reference>
<gene>
    <name evidence="12" type="ORF">ASJ35_16770</name>
    <name evidence="13" type="ORF">FYJ76_10845</name>
    <name evidence="15" type="ORF">GMD52_06410</name>
    <name evidence="14" type="ORF">GMD59_04025</name>
    <name evidence="11" type="ORF">TQ39_03865</name>
</gene>
<comment type="similarity">
    <text evidence="9">Belongs to the binding-protein-dependent transport system permease family. LivHM subfamily.</text>
</comment>
<dbReference type="GO" id="GO:0015192">
    <property type="term" value="F:L-phenylalanine transmembrane transporter activity"/>
    <property type="evidence" value="ECO:0007669"/>
    <property type="project" value="TreeGrafter"/>
</dbReference>
<name>A0A0D8J221_9FIRM</name>
<dbReference type="GO" id="GO:0015188">
    <property type="term" value="F:L-isoleucine transmembrane transporter activity"/>
    <property type="evidence" value="ECO:0007669"/>
    <property type="project" value="TreeGrafter"/>
</dbReference>
<dbReference type="Proteomes" id="UP000032483">
    <property type="component" value="Unassembled WGS sequence"/>
</dbReference>
<evidence type="ECO:0000256" key="5">
    <source>
        <dbReference type="ARBA" id="ARBA00022692"/>
    </source>
</evidence>
<dbReference type="GO" id="GO:0015808">
    <property type="term" value="P:L-alanine transport"/>
    <property type="evidence" value="ECO:0007669"/>
    <property type="project" value="TreeGrafter"/>
</dbReference>
<feature type="transmembrane region" description="Helical" evidence="10">
    <location>
        <begin position="225"/>
        <end position="246"/>
    </location>
</feature>
<evidence type="ECO:0000313" key="16">
    <source>
        <dbReference type="Proteomes" id="UP000032483"/>
    </source>
</evidence>
<dbReference type="PANTHER" id="PTHR11795:SF371">
    <property type="entry name" value="HIGH-AFFINITY BRANCHED-CHAIN AMINO ACID TRANSPORT SYSTEM PERMEASE PROTEIN LIVH"/>
    <property type="match status" value="1"/>
</dbReference>
<evidence type="ECO:0000313" key="11">
    <source>
        <dbReference type="EMBL" id="KJF40957.1"/>
    </source>
</evidence>
<keyword evidence="3" id="KW-1003">Cell membrane</keyword>
<feature type="transmembrane region" description="Helical" evidence="10">
    <location>
        <begin position="253"/>
        <end position="276"/>
    </location>
</feature>
<organism evidence="11 16">
    <name type="scientific">Ruthenibacterium lactatiformans</name>
    <dbReference type="NCBI Taxonomy" id="1550024"/>
    <lineage>
        <taxon>Bacteria</taxon>
        <taxon>Bacillati</taxon>
        <taxon>Bacillota</taxon>
        <taxon>Clostridia</taxon>
        <taxon>Eubacteriales</taxon>
        <taxon>Oscillospiraceae</taxon>
        <taxon>Ruthenibacterium</taxon>
    </lineage>
</organism>
<evidence type="ECO:0000313" key="20">
    <source>
        <dbReference type="Proteomes" id="UP000472755"/>
    </source>
</evidence>
<dbReference type="InterPro" id="IPR001851">
    <property type="entry name" value="ABC_transp_permease"/>
</dbReference>
<keyword evidence="16" id="KW-1185">Reference proteome</keyword>
<evidence type="ECO:0000256" key="2">
    <source>
        <dbReference type="ARBA" id="ARBA00022448"/>
    </source>
</evidence>
<keyword evidence="4" id="KW-0997">Cell inner membrane</keyword>
<dbReference type="GO" id="GO:0005304">
    <property type="term" value="F:L-valine transmembrane transporter activity"/>
    <property type="evidence" value="ECO:0007669"/>
    <property type="project" value="TreeGrafter"/>
</dbReference>
<evidence type="ECO:0000313" key="17">
    <source>
        <dbReference type="Proteomes" id="UP000053433"/>
    </source>
</evidence>
<feature type="transmembrane region" description="Helical" evidence="10">
    <location>
        <begin position="191"/>
        <end position="213"/>
    </location>
</feature>
<dbReference type="AlphaFoldDB" id="A0A0D8J221"/>
<keyword evidence="6" id="KW-0029">Amino-acid transport</keyword>
<dbReference type="Proteomes" id="UP000053433">
    <property type="component" value="Unassembled WGS sequence"/>
</dbReference>
<evidence type="ECO:0000256" key="9">
    <source>
        <dbReference type="ARBA" id="ARBA00037998"/>
    </source>
</evidence>
<evidence type="ECO:0000313" key="19">
    <source>
        <dbReference type="Proteomes" id="UP000449193"/>
    </source>
</evidence>
<dbReference type="Proteomes" id="UP000431913">
    <property type="component" value="Unassembled WGS sequence"/>
</dbReference>
<evidence type="ECO:0000256" key="4">
    <source>
        <dbReference type="ARBA" id="ARBA00022519"/>
    </source>
</evidence>
<evidence type="ECO:0000256" key="1">
    <source>
        <dbReference type="ARBA" id="ARBA00004651"/>
    </source>
</evidence>
<evidence type="ECO:0000313" key="15">
    <source>
        <dbReference type="EMBL" id="MTS51167.1"/>
    </source>
</evidence>
<evidence type="ECO:0000256" key="3">
    <source>
        <dbReference type="ARBA" id="ARBA00022475"/>
    </source>
</evidence>
<feature type="transmembrane region" description="Helical" evidence="10">
    <location>
        <begin position="6"/>
        <end position="27"/>
    </location>
</feature>
<protein>
    <submittedName>
        <fullName evidence="11 13">ABC transporter permease</fullName>
    </submittedName>
</protein>
<keyword evidence="2" id="KW-0813">Transport</keyword>
<dbReference type="GO" id="GO:0042941">
    <property type="term" value="P:D-alanine transmembrane transport"/>
    <property type="evidence" value="ECO:0007669"/>
    <property type="project" value="TreeGrafter"/>
</dbReference>
<reference evidence="13 18" key="4">
    <citation type="submission" date="2019-08" db="EMBL/GenBank/DDBJ databases">
        <title>In-depth cultivation of the pig gut microbiome towards novel bacterial diversity and tailored functional studies.</title>
        <authorList>
            <person name="Wylensek D."/>
            <person name="Hitch T.C.A."/>
            <person name="Clavel T."/>
        </authorList>
    </citation>
    <scope>NUCLEOTIDE SEQUENCE [LARGE SCALE GENOMIC DNA]</scope>
    <source>
        <strain evidence="13 18">WCA3-601-WT-6J</strain>
    </source>
</reference>
<evidence type="ECO:0000313" key="12">
    <source>
        <dbReference type="EMBL" id="KUE74865.1"/>
    </source>
</evidence>
<dbReference type="InterPro" id="IPR052157">
    <property type="entry name" value="BCAA_transport_permease"/>
</dbReference>
<comment type="caution">
    <text evidence="11">The sequence shown here is derived from an EMBL/GenBank/DDBJ whole genome shotgun (WGS) entry which is preliminary data.</text>
</comment>
<dbReference type="Pfam" id="PF02653">
    <property type="entry name" value="BPD_transp_2"/>
    <property type="match status" value="1"/>
</dbReference>
<feature type="transmembrane region" description="Helical" evidence="10">
    <location>
        <begin position="94"/>
        <end position="115"/>
    </location>
</feature>
<evidence type="ECO:0000313" key="18">
    <source>
        <dbReference type="Proteomes" id="UP000431913"/>
    </source>
</evidence>
<reference evidence="11" key="1">
    <citation type="submission" date="2015-02" db="EMBL/GenBank/DDBJ databases">
        <title>A novel member of the family Ruminococcaceae isolated from human feces.</title>
        <authorList>
            <person name="Shkoporov A.N."/>
            <person name="Chaplin A.V."/>
            <person name="Motuzova O.V."/>
            <person name="Kafarskaia L.I."/>
            <person name="Khokhlova E.V."/>
            <person name="Efimov B.A."/>
        </authorList>
    </citation>
    <scope>NUCLEOTIDE SEQUENCE [LARGE SCALE GENOMIC DNA]</scope>
    <source>
        <strain evidence="11">585-1</strain>
    </source>
</reference>
<keyword evidence="8 10" id="KW-0472">Membrane</keyword>
<dbReference type="GeneID" id="42855771"/>
<evidence type="ECO:0000313" key="14">
    <source>
        <dbReference type="EMBL" id="MTS26454.1"/>
    </source>
</evidence>
<dbReference type="EMBL" id="LMUA01000038">
    <property type="protein sequence ID" value="KUE74865.1"/>
    <property type="molecule type" value="Genomic_DNA"/>
</dbReference>
<dbReference type="GO" id="GO:0015190">
    <property type="term" value="F:L-leucine transmembrane transporter activity"/>
    <property type="evidence" value="ECO:0007669"/>
    <property type="project" value="TreeGrafter"/>
</dbReference>
<dbReference type="GO" id="GO:0005886">
    <property type="term" value="C:plasma membrane"/>
    <property type="evidence" value="ECO:0007669"/>
    <property type="project" value="UniProtKB-SubCell"/>
</dbReference>